<evidence type="ECO:0000256" key="1">
    <source>
        <dbReference type="ARBA" id="ARBA00001971"/>
    </source>
</evidence>
<dbReference type="EC" id="1.14.-.-" evidence="5"/>
<organism evidence="5 6">
    <name type="scientific">Actinoalloteichus fjordicus</name>
    <dbReference type="NCBI Taxonomy" id="1612552"/>
    <lineage>
        <taxon>Bacteria</taxon>
        <taxon>Bacillati</taxon>
        <taxon>Actinomycetota</taxon>
        <taxon>Actinomycetes</taxon>
        <taxon>Pseudonocardiales</taxon>
        <taxon>Pseudonocardiaceae</taxon>
        <taxon>Actinoalloteichus</taxon>
    </lineage>
</organism>
<keyword evidence="4" id="KW-0503">Monooxygenase</keyword>
<dbReference type="PROSITE" id="PS00086">
    <property type="entry name" value="CYTOCHROME_P450"/>
    <property type="match status" value="1"/>
</dbReference>
<dbReference type="RefSeq" id="WP_075742301.1">
    <property type="nucleotide sequence ID" value="NZ_CP016076.1"/>
</dbReference>
<dbReference type="InterPro" id="IPR001128">
    <property type="entry name" value="Cyt_P450"/>
</dbReference>
<evidence type="ECO:0000256" key="4">
    <source>
        <dbReference type="RuleBase" id="RU000461"/>
    </source>
</evidence>
<dbReference type="Proteomes" id="UP000185511">
    <property type="component" value="Chromosome"/>
</dbReference>
<dbReference type="GO" id="GO:0005506">
    <property type="term" value="F:iron ion binding"/>
    <property type="evidence" value="ECO:0007669"/>
    <property type="project" value="InterPro"/>
</dbReference>
<accession>A0AAC9PUD0</accession>
<dbReference type="PANTHER" id="PTHR24305">
    <property type="entry name" value="CYTOCHROME P450"/>
    <property type="match status" value="1"/>
</dbReference>
<dbReference type="InterPro" id="IPR017972">
    <property type="entry name" value="Cyt_P450_CS"/>
</dbReference>
<dbReference type="EMBL" id="CP016076">
    <property type="protein sequence ID" value="APU16836.1"/>
    <property type="molecule type" value="Genomic_DNA"/>
</dbReference>
<dbReference type="AlphaFoldDB" id="A0AAC9PUD0"/>
<sequence>MSEITGASGPTIGYRPGDTLAAMHRRFGPLMRAGVGRRGFVYLMGPEANSFIFANAGLFRTREAFEVLVPVNGESSLLLSDGDVHRRRRRLMAPALHHRQIDGYLSIMAAHADATLDAWNPGQTVDAYQEFRAAIRRTTIESLFGRRLAADADFFGRHLQSLLSLMNDLPTVLALRRRFRTAAWRRAVVDRAVVDERIYAEIARTRRGEVDGDDNVLATLVNGRGEDGDALSDVEIRDQTASLIAAGYETTSGVFGWAVHAMLTVPGVWERAAEEVRSVLGDRVPTRDDLRRLTYLGGVVQETLRLWPPAVISARKIVQDFEFAGRTVHAGPLMIFSPYVTHRLPEVWAEPLSFRPQRWDPAEPGHRKPGPHEFLPFGGGAHRCLGSTMATTELTVMLARLLARTTLRPVAGRVRPVSFAALRPRDGIPVEVLTRS</sequence>
<keyword evidence="3 4" id="KW-0479">Metal-binding</keyword>
<dbReference type="GO" id="GO:0016705">
    <property type="term" value="F:oxidoreductase activity, acting on paired donors, with incorporation or reduction of molecular oxygen"/>
    <property type="evidence" value="ECO:0007669"/>
    <property type="project" value="InterPro"/>
</dbReference>
<comment type="cofactor">
    <cofactor evidence="1 3">
        <name>heme</name>
        <dbReference type="ChEBI" id="CHEBI:30413"/>
    </cofactor>
</comment>
<evidence type="ECO:0000256" key="2">
    <source>
        <dbReference type="ARBA" id="ARBA00010617"/>
    </source>
</evidence>
<dbReference type="Gene3D" id="1.10.630.10">
    <property type="entry name" value="Cytochrome P450"/>
    <property type="match status" value="1"/>
</dbReference>
<dbReference type="GO" id="GO:0020037">
    <property type="term" value="F:heme binding"/>
    <property type="evidence" value="ECO:0007669"/>
    <property type="project" value="InterPro"/>
</dbReference>
<dbReference type="InterPro" id="IPR036396">
    <property type="entry name" value="Cyt_P450_sf"/>
</dbReference>
<gene>
    <name evidence="5" type="ORF">UA74_24090</name>
</gene>
<dbReference type="GO" id="GO:0004497">
    <property type="term" value="F:monooxygenase activity"/>
    <property type="evidence" value="ECO:0007669"/>
    <property type="project" value="UniProtKB-KW"/>
</dbReference>
<proteinExistence type="inferred from homology"/>
<protein>
    <submittedName>
        <fullName evidence="5">Cytochrome P450</fullName>
        <ecNumber evidence="5">1.14.-.-</ecNumber>
    </submittedName>
</protein>
<evidence type="ECO:0000256" key="3">
    <source>
        <dbReference type="PIRSR" id="PIRSR602401-1"/>
    </source>
</evidence>
<evidence type="ECO:0000313" key="5">
    <source>
        <dbReference type="EMBL" id="APU16836.1"/>
    </source>
</evidence>
<reference evidence="6" key="1">
    <citation type="submission" date="2016-06" db="EMBL/GenBank/DDBJ databases">
        <title>Complete genome sequence of Actinoalloteichus fjordicus DSM 46855 (=ADI127-17), type strain of the new species Actinoalloteichus fjordicus.</title>
        <authorList>
            <person name="Ruckert C."/>
            <person name="Nouioui I."/>
            <person name="Willmese J."/>
            <person name="van Wezel G."/>
            <person name="Klenk H.-P."/>
            <person name="Kalinowski J."/>
            <person name="Zotchev S.B."/>
        </authorList>
    </citation>
    <scope>NUCLEOTIDE SEQUENCE [LARGE SCALE GENOMIC DNA]</scope>
    <source>
        <strain evidence="6">ADI127-7</strain>
    </source>
</reference>
<keyword evidence="3 4" id="KW-0349">Heme</keyword>
<dbReference type="PRINTS" id="PR00463">
    <property type="entry name" value="EP450I"/>
</dbReference>
<evidence type="ECO:0000313" key="6">
    <source>
        <dbReference type="Proteomes" id="UP000185511"/>
    </source>
</evidence>
<dbReference type="Pfam" id="PF00067">
    <property type="entry name" value="p450"/>
    <property type="match status" value="1"/>
</dbReference>
<dbReference type="InterPro" id="IPR002401">
    <property type="entry name" value="Cyt_P450_E_grp-I"/>
</dbReference>
<keyword evidence="3 4" id="KW-0408">Iron</keyword>
<name>A0AAC9PUD0_9PSEU</name>
<keyword evidence="4 5" id="KW-0560">Oxidoreductase</keyword>
<dbReference type="PANTHER" id="PTHR24305:SF166">
    <property type="entry name" value="CYTOCHROME P450 12A4, MITOCHONDRIAL-RELATED"/>
    <property type="match status" value="1"/>
</dbReference>
<dbReference type="PRINTS" id="PR00385">
    <property type="entry name" value="P450"/>
</dbReference>
<dbReference type="InterPro" id="IPR050121">
    <property type="entry name" value="Cytochrome_P450_monoxygenase"/>
</dbReference>
<dbReference type="SUPFAM" id="SSF48264">
    <property type="entry name" value="Cytochrome P450"/>
    <property type="match status" value="1"/>
</dbReference>
<keyword evidence="6" id="KW-1185">Reference proteome</keyword>
<dbReference type="KEGG" id="acad:UA74_24090"/>
<comment type="similarity">
    <text evidence="2 4">Belongs to the cytochrome P450 family.</text>
</comment>
<feature type="binding site" description="axial binding residue" evidence="3">
    <location>
        <position position="384"/>
    </location>
    <ligand>
        <name>heme</name>
        <dbReference type="ChEBI" id="CHEBI:30413"/>
    </ligand>
    <ligandPart>
        <name>Fe</name>
        <dbReference type="ChEBI" id="CHEBI:18248"/>
    </ligandPart>
</feature>